<dbReference type="InterPro" id="IPR042099">
    <property type="entry name" value="ANL_N_sf"/>
</dbReference>
<dbReference type="CDD" id="cd05930">
    <property type="entry name" value="A_NRPS"/>
    <property type="match status" value="1"/>
</dbReference>
<dbReference type="SUPFAM" id="SSF56801">
    <property type="entry name" value="Acetyl-CoA synthetase-like"/>
    <property type="match status" value="1"/>
</dbReference>
<dbReference type="PANTHER" id="PTHR44845:SF6">
    <property type="entry name" value="BETA-ALANINE-ACTIVATING ENZYME"/>
    <property type="match status" value="1"/>
</dbReference>
<evidence type="ECO:0000313" key="4">
    <source>
        <dbReference type="EMBL" id="KAG5671116.1"/>
    </source>
</evidence>
<proteinExistence type="predicted"/>
<dbReference type="InterPro" id="IPR000873">
    <property type="entry name" value="AMP-dep_synth/lig_dom"/>
</dbReference>
<reference evidence="4" key="1">
    <citation type="submission" date="2021-03" db="EMBL/GenBank/DDBJ databases">
        <title>Chromosome level genome of the anhydrobiotic midge Polypedilum vanderplanki.</title>
        <authorList>
            <person name="Yoshida Y."/>
            <person name="Kikawada T."/>
            <person name="Gusev O."/>
        </authorList>
    </citation>
    <scope>NUCLEOTIDE SEQUENCE</scope>
    <source>
        <strain evidence="4">NIAS01</strain>
        <tissue evidence="4">Whole body or cell culture</tissue>
    </source>
</reference>
<dbReference type="FunFam" id="3.40.50.12780:FF:000038">
    <property type="entry name" value="Ebony protein"/>
    <property type="match status" value="1"/>
</dbReference>
<organism evidence="4 5">
    <name type="scientific">Polypedilum vanderplanki</name>
    <name type="common">Sleeping chironomid midge</name>
    <dbReference type="NCBI Taxonomy" id="319348"/>
    <lineage>
        <taxon>Eukaryota</taxon>
        <taxon>Metazoa</taxon>
        <taxon>Ecdysozoa</taxon>
        <taxon>Arthropoda</taxon>
        <taxon>Hexapoda</taxon>
        <taxon>Insecta</taxon>
        <taxon>Pterygota</taxon>
        <taxon>Neoptera</taxon>
        <taxon>Endopterygota</taxon>
        <taxon>Diptera</taxon>
        <taxon>Nematocera</taxon>
        <taxon>Chironomoidea</taxon>
        <taxon>Chironomidae</taxon>
        <taxon>Chironominae</taxon>
        <taxon>Polypedilum</taxon>
        <taxon>Polypedilum</taxon>
    </lineage>
</organism>
<evidence type="ECO:0000259" key="3">
    <source>
        <dbReference type="Pfam" id="PF00501"/>
    </source>
</evidence>
<keyword evidence="2" id="KW-0597">Phosphoprotein</keyword>
<sequence length="892" mass="101447">MGSLPQFSIVKGQQVPLYTKLLHKIFEENVDKKFGDKTALVFHDENGEERLTNYNSLNSMSNRIAAALLDKIQSANLNANNDGDWIICVCMKPSDNLVTTLLSIWKCGAAYLPLDTTFPENRIQHILNEAKPVMIIYDDDFDRSDVFDSSFMSIKFNELKNDSKQYSNANIDESMTLTRGQSDLGLVLYTSGSTGIPKGVRLPHSIVQNRLEWQWKRFPYSETEIYGIFKTALTFVDSVSEIWGPLLNGMALIVVPKEVTKNPSSLVDILEKYKIERLVLVPTLLRSLLMFLSLQENNEKLLYNLRIWVCSGEPLSLQLAKEFFDYFEEGVHVLCNFYGSTEVMGDVTYFVCESKKQLDSIERVPIGEVLQNTIIYLLDTDFRPVRNGDIGELFVSGANLASGYVNGRDPDRFIENPFAVDPLYSKIYKTGDYASLYKGMIYYEGRTDSQIKIRGHRVDLSEVEKHLNSLEYIEKGVVLCYHAGEIDQALVAFVTAKTNSFNKYISKTGIQIENDLKLKLASYMVPQVVVLQNIPLLVNGKVDRQSLLKMYENTNNNEDTEIEYEMDFNGINCDDECKMAKARALFETVATSIGRSIRNKLSIDANFYELGGNSLNSIFTVTQLRNKGFYISITDFIIASNLGEIIDKLKTQNDDDDDDDIEENENIAKRSKRDLHVQCDLNLTCVPLALEHKDDTIEIITTSFYEKPDIEQYIKDDILRTDYADILEMIWEVLVEKDLSFIIKDSNGRSVGVALNFDAHDEPAVEVNSKLIVVFEFLEFLEGPIRDNQLPKGINQILHSFMMATSADLNAKENIAVMHFMENEVLKLAKRKNFAGILTTNTSPLTQQLGTNVYGYKTMLEYPINKYVYHDNTKPFGKAPDSKTVIVHWKEI</sequence>
<name>A0A9J6BMM7_POLVA</name>
<gene>
    <name evidence="4" type="ORF">PVAND_001330</name>
</gene>
<dbReference type="AlphaFoldDB" id="A0A9J6BMM7"/>
<evidence type="ECO:0000256" key="1">
    <source>
        <dbReference type="ARBA" id="ARBA00022450"/>
    </source>
</evidence>
<dbReference type="InterPro" id="IPR036736">
    <property type="entry name" value="ACP-like_sf"/>
</dbReference>
<dbReference type="FunFam" id="3.30.300.30:FF:000030">
    <property type="entry name" value="Mutant e4 ebony"/>
    <property type="match status" value="1"/>
</dbReference>
<evidence type="ECO:0000313" key="5">
    <source>
        <dbReference type="Proteomes" id="UP001107558"/>
    </source>
</evidence>
<dbReference type="PANTHER" id="PTHR44845">
    <property type="entry name" value="CARRIER DOMAIN-CONTAINING PROTEIN"/>
    <property type="match status" value="1"/>
</dbReference>
<accession>A0A9J6BMM7</accession>
<feature type="domain" description="AMP-dependent synthetase/ligase" evidence="3">
    <location>
        <begin position="27"/>
        <end position="404"/>
    </location>
</feature>
<keyword evidence="5" id="KW-1185">Reference proteome</keyword>
<dbReference type="InterPro" id="IPR020845">
    <property type="entry name" value="AMP-binding_CS"/>
</dbReference>
<dbReference type="Pfam" id="PF00501">
    <property type="entry name" value="AMP-binding"/>
    <property type="match status" value="1"/>
</dbReference>
<dbReference type="Gene3D" id="1.10.1200.10">
    <property type="entry name" value="ACP-like"/>
    <property type="match status" value="1"/>
</dbReference>
<dbReference type="EMBL" id="JADBJN010000003">
    <property type="protein sequence ID" value="KAG5671116.1"/>
    <property type="molecule type" value="Genomic_DNA"/>
</dbReference>
<dbReference type="InterPro" id="IPR045851">
    <property type="entry name" value="AMP-bd_C_sf"/>
</dbReference>
<dbReference type="Gene3D" id="3.40.50.12780">
    <property type="entry name" value="N-terminal domain of ligase-like"/>
    <property type="match status" value="1"/>
</dbReference>
<dbReference type="SUPFAM" id="SSF47336">
    <property type="entry name" value="ACP-like"/>
    <property type="match status" value="1"/>
</dbReference>
<evidence type="ECO:0000256" key="2">
    <source>
        <dbReference type="ARBA" id="ARBA00022553"/>
    </source>
</evidence>
<dbReference type="Gene3D" id="3.30.300.30">
    <property type="match status" value="1"/>
</dbReference>
<dbReference type="PROSITE" id="PS00455">
    <property type="entry name" value="AMP_BINDING"/>
    <property type="match status" value="1"/>
</dbReference>
<dbReference type="Proteomes" id="UP001107558">
    <property type="component" value="Chromosome 3"/>
</dbReference>
<comment type="caution">
    <text evidence="4">The sequence shown here is derived from an EMBL/GenBank/DDBJ whole genome shotgun (WGS) entry which is preliminary data.</text>
</comment>
<keyword evidence="1" id="KW-0596">Phosphopantetheine</keyword>
<protein>
    <recommendedName>
        <fullName evidence="3">AMP-dependent synthetase/ligase domain-containing protein</fullName>
    </recommendedName>
</protein>
<dbReference type="FunFam" id="3.40.630.30:FF:000088">
    <property type="entry name" value="Ebony protein"/>
    <property type="match status" value="1"/>
</dbReference>
<dbReference type="OrthoDB" id="416786at2759"/>
<dbReference type="Gene3D" id="3.40.630.30">
    <property type="match status" value="1"/>
</dbReference>